<gene>
    <name evidence="6" type="primary">raf1</name>
    <name evidence="10" type="ORF">DO97_04160</name>
</gene>
<keyword evidence="4 6" id="KW-0120">Carbon dioxide fixation</keyword>
<evidence type="ECO:0000256" key="4">
    <source>
        <dbReference type="ARBA" id="ARBA00023300"/>
    </source>
</evidence>
<evidence type="ECO:0000313" key="10">
    <source>
        <dbReference type="EMBL" id="KGF72900.1"/>
    </source>
</evidence>
<dbReference type="AlphaFoldDB" id="A0A098TKN9"/>
<dbReference type="PANTHER" id="PTHR35299">
    <property type="entry name" value="RUBISCO ACCUMULATION FACTOR 1"/>
    <property type="match status" value="1"/>
</dbReference>
<evidence type="ECO:0000256" key="6">
    <source>
        <dbReference type="HAMAP-Rule" id="MF_00856"/>
    </source>
</evidence>
<dbReference type="STRING" id="1497020.DO97_04160"/>
<comment type="subcellular location">
    <subcellularLocation>
        <location evidence="6">Cytoplasm</location>
    </subcellularLocation>
</comment>
<dbReference type="InterPro" id="IPR040858">
    <property type="entry name" value="Raf1_C"/>
</dbReference>
<comment type="similarity">
    <text evidence="6">Belongs to the RAF family.</text>
</comment>
<dbReference type="EMBL" id="JJML01000017">
    <property type="protein sequence ID" value="KGF72900.1"/>
    <property type="molecule type" value="Genomic_DNA"/>
</dbReference>
<comment type="function">
    <text evidence="6">A major RuBisCO chaperone. Acts after GroEL-GroES chaperonin to fold and/or assemble the large subunit of RuBisCO (ccbL, rbcL). Cooperates with RbcX in RbcL folding, plays the major role in assembly of dimers into RbcL(8)-Raf1(8) intermediate complexes. RbcS replaces Raf1, leading to holoenzyme formation.</text>
</comment>
<protein>
    <recommendedName>
        <fullName evidence="5 6">RuBisCO accumulation factor 1</fullName>
    </recommendedName>
</protein>
<evidence type="ECO:0000256" key="2">
    <source>
        <dbReference type="ARBA" id="ARBA00022531"/>
    </source>
</evidence>
<sequence length="354" mass="39695">MSDLPPTSAVDAEALLQSLRRKEGTWVEWGQACQTLQKSGHSPQAIFEATGFEPIQQNQIIVAAQVYATLVVTAAPEAVQAHFQQRGSDILYELRVLTQEERAEAAALIWAKKLDVDGAREVVRALKDYGRLPELPKGFSRHPGDAMAHQYWKQARQQPDLQARSRLIGQAFTYVHSEAARHQIEQLLTDFTVVAPQKAPYWPLYRLDSEEELPRILPVVGKLPLTPADLQATPWIEAVAPFQLVSFQGSGVWVAIPGWQVILNAADPVALLCDSERLPTPLPGAAEELLLVVDRAERQWSNEGYFLSEQDDQLIVQWFPETPMLPILGRVVLVMRPRKVLIEAVNQDPWQVDE</sequence>
<dbReference type="InterPro" id="IPR040781">
    <property type="entry name" value="Raf1_HTH"/>
</dbReference>
<evidence type="ECO:0000259" key="8">
    <source>
        <dbReference type="Pfam" id="PF18578"/>
    </source>
</evidence>
<dbReference type="InterPro" id="IPR041358">
    <property type="entry name" value="Raf1_N"/>
</dbReference>
<feature type="domain" description="Rubisco accumulation factor 1 helix turn helix" evidence="9">
    <location>
        <begin position="11"/>
        <end position="71"/>
    </location>
</feature>
<dbReference type="InterPro" id="IPR046382">
    <property type="entry name" value="Raf1_cyn"/>
</dbReference>
<comment type="domain">
    <text evidence="6">Has 3 domains, the N-terminal alpha-helical domain, an extended flexible linker and the C-terminal beta-sheet domain. The 2 C-terminal beta-sheet domains are swapped and pack against each other to form the dimer interface.</text>
</comment>
<dbReference type="Pfam" id="PF18578">
    <property type="entry name" value="Raf1_N"/>
    <property type="match status" value="1"/>
</dbReference>
<evidence type="ECO:0000256" key="1">
    <source>
        <dbReference type="ARBA" id="ARBA00022490"/>
    </source>
</evidence>
<dbReference type="HAMAP" id="MF_00856">
    <property type="entry name" value="Raf1"/>
    <property type="match status" value="1"/>
</dbReference>
<keyword evidence="3 6" id="KW-0143">Chaperone</keyword>
<evidence type="ECO:0000259" key="7">
    <source>
        <dbReference type="Pfam" id="PF18087"/>
    </source>
</evidence>
<feature type="domain" description="Rubisco accumulation factor 1 C-terminal" evidence="7">
    <location>
        <begin position="203"/>
        <end position="339"/>
    </location>
</feature>
<dbReference type="Pfam" id="PF18087">
    <property type="entry name" value="RuBisCo_chap_C"/>
    <property type="match status" value="1"/>
</dbReference>
<evidence type="ECO:0000313" key="11">
    <source>
        <dbReference type="Proteomes" id="UP000030170"/>
    </source>
</evidence>
<proteinExistence type="inferred from homology"/>
<dbReference type="InterPro" id="IPR037494">
    <property type="entry name" value="RAF1"/>
</dbReference>
<name>A0A098TKN9_9CYAN</name>
<dbReference type="Pfam" id="PF18579">
    <property type="entry name" value="Raf1_HTH"/>
    <property type="match status" value="1"/>
</dbReference>
<dbReference type="OrthoDB" id="420612at2"/>
<keyword evidence="1 6" id="KW-0963">Cytoplasm</keyword>
<accession>A0A098TKN9</accession>
<dbReference type="PANTHER" id="PTHR35299:SF6">
    <property type="entry name" value="RUBISCO ACCUMULATION FACTOR 1"/>
    <property type="match status" value="1"/>
</dbReference>
<dbReference type="GO" id="GO:0110102">
    <property type="term" value="P:ribulose bisphosphate carboxylase complex assembly"/>
    <property type="evidence" value="ECO:0007669"/>
    <property type="project" value="UniProtKB-UniRule"/>
</dbReference>
<evidence type="ECO:0000256" key="5">
    <source>
        <dbReference type="ARBA" id="ARBA00023859"/>
    </source>
</evidence>
<feature type="region of interest" description="N-terminal alpha-helix" evidence="6">
    <location>
        <begin position="9"/>
        <end position="190"/>
    </location>
</feature>
<organism evidence="10 11">
    <name type="scientific">Neosynechococcus sphagnicola sy1</name>
    <dbReference type="NCBI Taxonomy" id="1497020"/>
    <lineage>
        <taxon>Bacteria</taxon>
        <taxon>Bacillati</taxon>
        <taxon>Cyanobacteriota</taxon>
        <taxon>Cyanophyceae</taxon>
        <taxon>Neosynechococcales</taxon>
        <taxon>Neosynechococcaceae</taxon>
        <taxon>Neosynechococcus</taxon>
    </lineage>
</organism>
<reference evidence="10 11" key="1">
    <citation type="journal article" date="2014" name="Mol. Ecol.">
        <title>Evolution of Synechococcus.</title>
        <authorList>
            <person name="Dvorak P."/>
            <person name="Casamatta D."/>
            <person name="Hasler P."/>
            <person name="Poulickova A."/>
            <person name="Ondrej V."/>
            <person name="Sanges R."/>
        </authorList>
    </citation>
    <scope>NUCLEOTIDE SEQUENCE [LARGE SCALE GENOMIC DNA]</scope>
    <source>
        <strain evidence="10 11">CAUP A 1101</strain>
    </source>
</reference>
<feature type="domain" description="Rubisco accumulation factor 1 alpha-helical" evidence="8">
    <location>
        <begin position="83"/>
        <end position="188"/>
    </location>
</feature>
<dbReference type="RefSeq" id="WP_036532579.1">
    <property type="nucleotide sequence ID" value="NZ_JJML01000017.1"/>
</dbReference>
<dbReference type="Proteomes" id="UP000030170">
    <property type="component" value="Unassembled WGS sequence"/>
</dbReference>
<comment type="caution">
    <text evidence="10">The sequence shown here is derived from an EMBL/GenBank/DDBJ whole genome shotgun (WGS) entry which is preliminary data.</text>
</comment>
<keyword evidence="2 6" id="KW-0602">Photosynthesis</keyword>
<comment type="subunit">
    <text evidence="6">Homodimer. Forms an RbcL(8)-Raf1(8) complex. Forms complexes of many stoichiometries with RbcL with and without RbcS. RbcX and Raf1 can bind simultaneously to RbcL.</text>
</comment>
<evidence type="ECO:0000259" key="9">
    <source>
        <dbReference type="Pfam" id="PF18579"/>
    </source>
</evidence>
<keyword evidence="11" id="KW-1185">Reference proteome</keyword>
<dbReference type="GO" id="GO:0015977">
    <property type="term" value="P:carbon fixation"/>
    <property type="evidence" value="ECO:0007669"/>
    <property type="project" value="UniProtKB-UniRule"/>
</dbReference>
<dbReference type="GO" id="GO:0015979">
    <property type="term" value="P:photosynthesis"/>
    <property type="evidence" value="ECO:0007669"/>
    <property type="project" value="UniProtKB-KW"/>
</dbReference>
<evidence type="ECO:0000256" key="3">
    <source>
        <dbReference type="ARBA" id="ARBA00023186"/>
    </source>
</evidence>
<dbReference type="GO" id="GO:0005737">
    <property type="term" value="C:cytoplasm"/>
    <property type="evidence" value="ECO:0007669"/>
    <property type="project" value="UniProtKB-SubCell"/>
</dbReference>
<feature type="region of interest" description="C-terminal beta-sheet" evidence="6">
    <location>
        <begin position="214"/>
        <end position="340"/>
    </location>
</feature>